<dbReference type="SUPFAM" id="SSF140459">
    <property type="entry name" value="PE/PPE dimer-like"/>
    <property type="match status" value="1"/>
</dbReference>
<reference evidence="2 3" key="1">
    <citation type="submission" date="2020-12" db="EMBL/GenBank/DDBJ databases">
        <title>Genome sequence of clinical Mycobacterium intracellulare strains.</title>
        <authorList>
            <person name="Tateishi Y."/>
            <person name="Matsumoto S."/>
            <person name="Fukushima Y."/>
            <person name="Nakajima C."/>
            <person name="Suzuki Y."/>
        </authorList>
    </citation>
    <scope>NUCLEOTIDE SEQUENCE [LARGE SCALE GENOMIC DNA]</scope>
    <source>
        <strain evidence="2 3">M018</strain>
    </source>
</reference>
<dbReference type="Pfam" id="PF00934">
    <property type="entry name" value="PE"/>
    <property type="match status" value="1"/>
</dbReference>
<dbReference type="Gene3D" id="1.10.287.850">
    <property type="entry name" value="HP0062-like domain"/>
    <property type="match status" value="1"/>
</dbReference>
<organism evidence="2 3">
    <name type="scientific">Mycobacterium intracellulare</name>
    <dbReference type="NCBI Taxonomy" id="1767"/>
    <lineage>
        <taxon>Bacteria</taxon>
        <taxon>Bacillati</taxon>
        <taxon>Actinomycetota</taxon>
        <taxon>Actinomycetes</taxon>
        <taxon>Mycobacteriales</taxon>
        <taxon>Mycobacteriaceae</taxon>
        <taxon>Mycobacterium</taxon>
        <taxon>Mycobacterium avium complex (MAC)</taxon>
    </lineage>
</organism>
<proteinExistence type="predicted"/>
<name>A0A7R7MU46_MYCIT</name>
<dbReference type="InterPro" id="IPR000084">
    <property type="entry name" value="PE-PGRS_N"/>
</dbReference>
<accession>A0A7R7MU46</accession>
<dbReference type="AlphaFoldDB" id="A0A7R7MU46"/>
<dbReference type="EMBL" id="AP024255">
    <property type="protein sequence ID" value="BCP00077.1"/>
    <property type="molecule type" value="Genomic_DNA"/>
</dbReference>
<dbReference type="Proteomes" id="UP000595205">
    <property type="component" value="Chromosome"/>
</dbReference>
<evidence type="ECO:0000313" key="2">
    <source>
        <dbReference type="EMBL" id="BCP00077.1"/>
    </source>
</evidence>
<protein>
    <recommendedName>
        <fullName evidence="1">PE domain-containing protein</fullName>
    </recommendedName>
</protein>
<gene>
    <name evidence="2" type="ORF">MINTM018_28460</name>
</gene>
<feature type="domain" description="PE" evidence="1">
    <location>
        <begin position="9"/>
        <end position="52"/>
    </location>
</feature>
<dbReference type="InterPro" id="IPR038332">
    <property type="entry name" value="PPE_sf"/>
</dbReference>
<sequence length="57" mass="5684">MTHLIPEVTAAQAAAHARIYQAVSAPAAAIHETFVNTLSTGSGSYAVTETANAAATG</sequence>
<evidence type="ECO:0000259" key="1">
    <source>
        <dbReference type="Pfam" id="PF00934"/>
    </source>
</evidence>
<evidence type="ECO:0000313" key="3">
    <source>
        <dbReference type="Proteomes" id="UP000595205"/>
    </source>
</evidence>